<dbReference type="Gene3D" id="1.50.10.10">
    <property type="match status" value="1"/>
</dbReference>
<feature type="domain" description="Putative glycogen debranching enzyme N-terminal" evidence="1">
    <location>
        <begin position="10"/>
        <end position="199"/>
    </location>
</feature>
<dbReference type="RefSeq" id="WP_323303891.1">
    <property type="nucleotide sequence ID" value="NZ_JAYGHX010000001.1"/>
</dbReference>
<dbReference type="InterPro" id="IPR032856">
    <property type="entry name" value="GDE_N_bis"/>
</dbReference>
<dbReference type="EMBL" id="JAYGHX010000001">
    <property type="protein sequence ID" value="MEA5389754.1"/>
    <property type="molecule type" value="Genomic_DNA"/>
</dbReference>
<dbReference type="SUPFAM" id="SSF48208">
    <property type="entry name" value="Six-hairpin glycosidases"/>
    <property type="match status" value="1"/>
</dbReference>
<dbReference type="InterPro" id="IPR012341">
    <property type="entry name" value="6hp_glycosidase-like_sf"/>
</dbReference>
<dbReference type="Pfam" id="PF14742">
    <property type="entry name" value="GDE_N_bis"/>
    <property type="match status" value="1"/>
</dbReference>
<dbReference type="Proteomes" id="UP001304461">
    <property type="component" value="Unassembled WGS sequence"/>
</dbReference>
<reference evidence="3 4" key="1">
    <citation type="submission" date="2023-12" db="EMBL/GenBank/DDBJ databases">
        <title>Baltic Sea Cyanobacteria.</title>
        <authorList>
            <person name="Delbaje E."/>
            <person name="Fewer D.P."/>
            <person name="Shishido T.K."/>
        </authorList>
    </citation>
    <scope>NUCLEOTIDE SEQUENCE [LARGE SCALE GENOMIC DNA]</scope>
    <source>
        <strain evidence="3 4">UHCC 0139</strain>
    </source>
</reference>
<comment type="caution">
    <text evidence="3">The sequence shown here is derived from an EMBL/GenBank/DDBJ whole genome shotgun (WGS) entry which is preliminary data.</text>
</comment>
<evidence type="ECO:0000259" key="1">
    <source>
        <dbReference type="Pfam" id="PF14742"/>
    </source>
</evidence>
<dbReference type="InterPro" id="IPR008928">
    <property type="entry name" value="6-hairpin_glycosidase_sf"/>
</dbReference>
<dbReference type="InterPro" id="IPR054491">
    <property type="entry name" value="MGH1-like_GH"/>
</dbReference>
<sequence length="705" mass="78258">MPDPLHPFVLKNEETFAILDSRGEICPDVQQDVGIFHRGTRHVSRLQLLLWGRPPLVLSSTERGAVGVLVSHLSNNDDNAGGSPAMTIHLERSTVLTATACLQQFCFTSYGDRPVVMPLTLRLDADFRDIFEVRGYTRSERGRTARRGIDGTLELIYRGLDGEDRVTVLRLSDPVEDVGEEHIGLEVTLEPRQTRRIFLVLDFHPVAQPPGAEEHFTTAMAATIQRFRDARRSAASVVSDNPAFNSWLMRSFSDVHLLASQVEDGLYPYAGVPWFSCPFGRDGLITARQMLMVEPRLARGVLGYLAGSQAVGDNPSHDEEPGKILHESRLGEMAALGEVPFSRYYGAVDSTPLFLLLAGDYLHRSDDRDFIFGLLPELEAAMAWIHRAEARSFDGFLRYLRVAHNGLRNQGWKDSDDSIHHADGRLAEGSIALCEVQAYAYGARRSLAMIYHRLGRATDAETLLEEAAALRHRFHQAFWTPSIDSYALAIDGEGQACQVRTSNAGHCLLTGIATTEAAAAVARQLMAPTSFNGWGIRTLDERECRYNPMSYHNGSVWPHDNALIGMGLARYGHRSEALQILTGLFETASAVPMFQLPELFCGFPRREEEGPTFYPVACSPQAWASASVFGLLEAVTGMAIEREHGSNRVQVRLHNPCLPRGLNMLDINGLRHGDEEINLQFHRSEHDVGVLVRSRTPGVDVLIMK</sequence>
<gene>
    <name evidence="3" type="ORF">VB738_00640</name>
</gene>
<evidence type="ECO:0000313" key="4">
    <source>
        <dbReference type="Proteomes" id="UP001304461"/>
    </source>
</evidence>
<dbReference type="Pfam" id="PF22422">
    <property type="entry name" value="MGH1-like_GH"/>
    <property type="match status" value="1"/>
</dbReference>
<feature type="domain" description="Mannosylglycerate hydrolase MGH1-like glycoside hydrolase" evidence="2">
    <location>
        <begin position="352"/>
        <end position="588"/>
    </location>
</feature>
<protein>
    <submittedName>
        <fullName evidence="3">Glycogen debranching N-terminal domain-containing protein</fullName>
    </submittedName>
</protein>
<accession>A0ABU5RP17</accession>
<keyword evidence="4" id="KW-1185">Reference proteome</keyword>
<evidence type="ECO:0000313" key="3">
    <source>
        <dbReference type="EMBL" id="MEA5389754.1"/>
    </source>
</evidence>
<proteinExistence type="predicted"/>
<evidence type="ECO:0000259" key="2">
    <source>
        <dbReference type="Pfam" id="PF22422"/>
    </source>
</evidence>
<organism evidence="3 4">
    <name type="scientific">Cyanobium gracile UHCC 0139</name>
    <dbReference type="NCBI Taxonomy" id="3110308"/>
    <lineage>
        <taxon>Bacteria</taxon>
        <taxon>Bacillati</taxon>
        <taxon>Cyanobacteriota</taxon>
        <taxon>Cyanophyceae</taxon>
        <taxon>Synechococcales</taxon>
        <taxon>Prochlorococcaceae</taxon>
        <taxon>Cyanobium</taxon>
    </lineage>
</organism>
<name>A0ABU5RP17_9CYAN</name>